<sequence length="105" mass="11792">MDAKKVKLDQDPLVCPICLDLLREPTTIRCGHSYCMGCIGRHWAAEEARARVGVRVMVTAYSCPQCRDESQSRPRLVKNVVLAALVEQLKQAEAPRRPREGLCTK</sequence>
<keyword evidence="2 4" id="KW-0863">Zinc-finger</keyword>
<keyword evidence="7" id="KW-1185">Reference proteome</keyword>
<evidence type="ECO:0000259" key="5">
    <source>
        <dbReference type="PROSITE" id="PS50089"/>
    </source>
</evidence>
<protein>
    <submittedName>
        <fullName evidence="6">(Atlantic silverside) hypothetical protein</fullName>
    </submittedName>
</protein>
<dbReference type="EMBL" id="CAJRST010012891">
    <property type="protein sequence ID" value="CAG5928497.1"/>
    <property type="molecule type" value="Genomic_DNA"/>
</dbReference>
<dbReference type="Proteomes" id="UP000677803">
    <property type="component" value="Unassembled WGS sequence"/>
</dbReference>
<dbReference type="SMART" id="SM00184">
    <property type="entry name" value="RING"/>
    <property type="match status" value="1"/>
</dbReference>
<evidence type="ECO:0000256" key="3">
    <source>
        <dbReference type="ARBA" id="ARBA00022833"/>
    </source>
</evidence>
<dbReference type="InterPro" id="IPR017907">
    <property type="entry name" value="Znf_RING_CS"/>
</dbReference>
<organism evidence="6 7">
    <name type="scientific">Menidia menidia</name>
    <name type="common">Atlantic silverside</name>
    <dbReference type="NCBI Taxonomy" id="238744"/>
    <lineage>
        <taxon>Eukaryota</taxon>
        <taxon>Metazoa</taxon>
        <taxon>Chordata</taxon>
        <taxon>Craniata</taxon>
        <taxon>Vertebrata</taxon>
        <taxon>Euteleostomi</taxon>
        <taxon>Actinopterygii</taxon>
        <taxon>Neopterygii</taxon>
        <taxon>Teleostei</taxon>
        <taxon>Neoteleostei</taxon>
        <taxon>Acanthomorphata</taxon>
        <taxon>Ovalentaria</taxon>
        <taxon>Atherinomorphae</taxon>
        <taxon>Atheriniformes</taxon>
        <taxon>Atherinopsidae</taxon>
        <taxon>Menidiinae</taxon>
        <taxon>Menidia</taxon>
    </lineage>
</organism>
<dbReference type="PROSITE" id="PS50089">
    <property type="entry name" value="ZF_RING_2"/>
    <property type="match status" value="1"/>
</dbReference>
<evidence type="ECO:0000256" key="1">
    <source>
        <dbReference type="ARBA" id="ARBA00022723"/>
    </source>
</evidence>
<dbReference type="InterPro" id="IPR013083">
    <property type="entry name" value="Znf_RING/FYVE/PHD"/>
</dbReference>
<keyword evidence="3" id="KW-0862">Zinc</keyword>
<feature type="domain" description="RING-type" evidence="5">
    <location>
        <begin position="15"/>
        <end position="67"/>
    </location>
</feature>
<dbReference type="PANTHER" id="PTHR25465:SF14">
    <property type="entry name" value="E3 UBIQUITIN-PROTEIN LIGASE TRIM65"/>
    <property type="match status" value="1"/>
</dbReference>
<dbReference type="Gene3D" id="3.30.40.10">
    <property type="entry name" value="Zinc/RING finger domain, C3HC4 (zinc finger)"/>
    <property type="match status" value="1"/>
</dbReference>
<evidence type="ECO:0000313" key="7">
    <source>
        <dbReference type="Proteomes" id="UP000677803"/>
    </source>
</evidence>
<dbReference type="Pfam" id="PF15227">
    <property type="entry name" value="zf-C3HC4_4"/>
    <property type="match status" value="1"/>
</dbReference>
<reference evidence="6" key="1">
    <citation type="submission" date="2021-05" db="EMBL/GenBank/DDBJ databases">
        <authorList>
            <person name="Tigano A."/>
        </authorList>
    </citation>
    <scope>NUCLEOTIDE SEQUENCE</scope>
</reference>
<evidence type="ECO:0000256" key="2">
    <source>
        <dbReference type="ARBA" id="ARBA00022771"/>
    </source>
</evidence>
<dbReference type="PANTHER" id="PTHR25465">
    <property type="entry name" value="B-BOX DOMAIN CONTAINING"/>
    <property type="match status" value="1"/>
</dbReference>
<dbReference type="GO" id="GO:0008270">
    <property type="term" value="F:zinc ion binding"/>
    <property type="evidence" value="ECO:0007669"/>
    <property type="project" value="UniProtKB-KW"/>
</dbReference>
<evidence type="ECO:0000256" key="4">
    <source>
        <dbReference type="PROSITE-ProRule" id="PRU00175"/>
    </source>
</evidence>
<dbReference type="InterPro" id="IPR001841">
    <property type="entry name" value="Znf_RING"/>
</dbReference>
<comment type="caution">
    <text evidence="6">The sequence shown here is derived from an EMBL/GenBank/DDBJ whole genome shotgun (WGS) entry which is preliminary data.</text>
</comment>
<dbReference type="InterPro" id="IPR051051">
    <property type="entry name" value="E3_ubiq-ligase_TRIM/RNF"/>
</dbReference>
<keyword evidence="1" id="KW-0479">Metal-binding</keyword>
<dbReference type="SUPFAM" id="SSF57850">
    <property type="entry name" value="RING/U-box"/>
    <property type="match status" value="1"/>
</dbReference>
<evidence type="ECO:0000313" key="6">
    <source>
        <dbReference type="EMBL" id="CAG5928497.1"/>
    </source>
</evidence>
<proteinExistence type="predicted"/>
<gene>
    <name evidence="6" type="ORF">MMEN_LOCUS12155</name>
</gene>
<dbReference type="AlphaFoldDB" id="A0A8S4B8X8"/>
<accession>A0A8S4B8X8</accession>
<dbReference type="PROSITE" id="PS00518">
    <property type="entry name" value="ZF_RING_1"/>
    <property type="match status" value="1"/>
</dbReference>
<name>A0A8S4B8X8_9TELE</name>
<dbReference type="OrthoDB" id="6105938at2759"/>